<protein>
    <recommendedName>
        <fullName evidence="3">F-box domain-containing protein</fullName>
    </recommendedName>
</protein>
<accession>A0A507BS27</accession>
<dbReference type="EMBL" id="QEAM01001014">
    <property type="protein sequence ID" value="TPX31897.1"/>
    <property type="molecule type" value="Genomic_DNA"/>
</dbReference>
<evidence type="ECO:0008006" key="3">
    <source>
        <dbReference type="Google" id="ProtNLM"/>
    </source>
</evidence>
<evidence type="ECO:0000313" key="2">
    <source>
        <dbReference type="Proteomes" id="UP000320475"/>
    </source>
</evidence>
<organism evidence="1 2">
    <name type="scientific">Synchytrium endobioticum</name>
    <dbReference type="NCBI Taxonomy" id="286115"/>
    <lineage>
        <taxon>Eukaryota</taxon>
        <taxon>Fungi</taxon>
        <taxon>Fungi incertae sedis</taxon>
        <taxon>Chytridiomycota</taxon>
        <taxon>Chytridiomycota incertae sedis</taxon>
        <taxon>Chytridiomycetes</taxon>
        <taxon>Synchytriales</taxon>
        <taxon>Synchytriaceae</taxon>
        <taxon>Synchytrium</taxon>
    </lineage>
</organism>
<gene>
    <name evidence="1" type="ORF">SeLEV6574_g08503</name>
</gene>
<feature type="non-terminal residue" evidence="1">
    <location>
        <position position="1"/>
    </location>
</feature>
<reference evidence="1 2" key="1">
    <citation type="journal article" date="2019" name="Sci. Rep.">
        <title>Comparative genomics of chytrid fungi reveal insights into the obligate biotrophic and pathogenic lifestyle of Synchytrium endobioticum.</title>
        <authorList>
            <person name="van de Vossenberg B.T.L.H."/>
            <person name="Warris S."/>
            <person name="Nguyen H.D.T."/>
            <person name="van Gent-Pelzer M.P.E."/>
            <person name="Joly D.L."/>
            <person name="van de Geest H.C."/>
            <person name="Bonants P.J.M."/>
            <person name="Smith D.S."/>
            <person name="Levesque C.A."/>
            <person name="van der Lee T.A.J."/>
        </authorList>
    </citation>
    <scope>NUCLEOTIDE SEQUENCE [LARGE SCALE GENOMIC DNA]</scope>
    <source>
        <strain evidence="1 2">LEV6574</strain>
    </source>
</reference>
<sequence>SKDSLGGVKRREKLAYGPSMDALESFLKRTRRLKTVQVHGLRLSRQSVTFLVQNNPQLAVFKYLPNQPAATPVINDVATAEISVANEDIHDGSNITEGTKLCHGMLIDMDELVTTCHSLSLIELAREPCASRDLLHSLGNNKVPSLTDLGISNVENVALGAGMTEIGCCNLKYLKLEYCSLIAHELWPAIALSCPSLSYLVLTAVDITEASHFEICSSCPLVTLSLGVTFTQSSTNCDGFDTGVSSISNLFLTFPTLARKCVKLTELHLPRKLDITSTNSLSNSTDSTLFWLLNTYETRDVGTGNTFGSWSINVEMLRRDFERFVSDQSHNSHVRLANDAVLRCDDMALKDVNEEEIFKAWKVWRAMRNFAA</sequence>
<dbReference type="Proteomes" id="UP000320475">
    <property type="component" value="Unassembled WGS sequence"/>
</dbReference>
<proteinExistence type="predicted"/>
<dbReference type="AlphaFoldDB" id="A0A507BS27"/>
<dbReference type="SUPFAM" id="SSF52047">
    <property type="entry name" value="RNI-like"/>
    <property type="match status" value="1"/>
</dbReference>
<evidence type="ECO:0000313" key="1">
    <source>
        <dbReference type="EMBL" id="TPX31897.1"/>
    </source>
</evidence>
<comment type="caution">
    <text evidence="1">The sequence shown here is derived from an EMBL/GenBank/DDBJ whole genome shotgun (WGS) entry which is preliminary data.</text>
</comment>
<dbReference type="InterPro" id="IPR032675">
    <property type="entry name" value="LRR_dom_sf"/>
</dbReference>
<dbReference type="Gene3D" id="3.80.10.10">
    <property type="entry name" value="Ribonuclease Inhibitor"/>
    <property type="match status" value="1"/>
</dbReference>
<name>A0A507BS27_9FUNG</name>